<keyword evidence="2" id="KW-0238">DNA-binding</keyword>
<dbReference type="EMBL" id="CP114040">
    <property type="protein sequence ID" value="WAS91428.1"/>
    <property type="molecule type" value="Genomic_DNA"/>
</dbReference>
<dbReference type="PANTHER" id="PTHR46796">
    <property type="entry name" value="HTH-TYPE TRANSCRIPTIONAL ACTIVATOR RHAS-RELATED"/>
    <property type="match status" value="1"/>
</dbReference>
<dbReference type="RefSeq" id="WP_269033791.1">
    <property type="nucleotide sequence ID" value="NZ_CP114040.1"/>
</dbReference>
<dbReference type="PANTHER" id="PTHR46796:SF15">
    <property type="entry name" value="BLL1074 PROTEIN"/>
    <property type="match status" value="1"/>
</dbReference>
<dbReference type="SUPFAM" id="SSF46689">
    <property type="entry name" value="Homeodomain-like"/>
    <property type="match status" value="1"/>
</dbReference>
<evidence type="ECO:0000313" key="7">
    <source>
        <dbReference type="Proteomes" id="UP001164459"/>
    </source>
</evidence>
<dbReference type="InterPro" id="IPR018060">
    <property type="entry name" value="HTH_AraC"/>
</dbReference>
<evidence type="ECO:0000256" key="2">
    <source>
        <dbReference type="ARBA" id="ARBA00023125"/>
    </source>
</evidence>
<feature type="region of interest" description="Disordered" evidence="4">
    <location>
        <begin position="225"/>
        <end position="275"/>
    </location>
</feature>
<evidence type="ECO:0000256" key="4">
    <source>
        <dbReference type="SAM" id="MobiDB-lite"/>
    </source>
</evidence>
<evidence type="ECO:0000313" key="6">
    <source>
        <dbReference type="EMBL" id="WAS91428.1"/>
    </source>
</evidence>
<name>A0ABY7GWV5_9BACT</name>
<organism evidence="6 7">
    <name type="scientific">Nannocystis punicea</name>
    <dbReference type="NCBI Taxonomy" id="2995304"/>
    <lineage>
        <taxon>Bacteria</taxon>
        <taxon>Pseudomonadati</taxon>
        <taxon>Myxococcota</taxon>
        <taxon>Polyangia</taxon>
        <taxon>Nannocystales</taxon>
        <taxon>Nannocystaceae</taxon>
        <taxon>Nannocystis</taxon>
    </lineage>
</organism>
<protein>
    <submittedName>
        <fullName evidence="6">AraC family transcriptional regulator</fullName>
    </submittedName>
</protein>
<keyword evidence="7" id="KW-1185">Reference proteome</keyword>
<evidence type="ECO:0000259" key="5">
    <source>
        <dbReference type="PROSITE" id="PS01124"/>
    </source>
</evidence>
<feature type="domain" description="HTH araC/xylS-type" evidence="5">
    <location>
        <begin position="127"/>
        <end position="224"/>
    </location>
</feature>
<reference evidence="6" key="1">
    <citation type="submission" date="2022-11" db="EMBL/GenBank/DDBJ databases">
        <title>Minimal conservation of predation-associated metabolite biosynthetic gene clusters underscores biosynthetic potential of Myxococcota including descriptions for ten novel species: Archangium lansinium sp. nov., Myxococcus landrumus sp. nov., Nannocystis bai.</title>
        <authorList>
            <person name="Ahearne A."/>
            <person name="Stevens C."/>
            <person name="Dowd S."/>
        </authorList>
    </citation>
    <scope>NUCLEOTIDE SEQUENCE</scope>
    <source>
        <strain evidence="6">Fl3</strain>
    </source>
</reference>
<gene>
    <name evidence="6" type="ORF">O0S08_35025</name>
</gene>
<dbReference type="Pfam" id="PF12833">
    <property type="entry name" value="HTH_18"/>
    <property type="match status" value="1"/>
</dbReference>
<dbReference type="Gene3D" id="1.10.10.60">
    <property type="entry name" value="Homeodomain-like"/>
    <property type="match status" value="1"/>
</dbReference>
<dbReference type="PROSITE" id="PS01124">
    <property type="entry name" value="HTH_ARAC_FAMILY_2"/>
    <property type="match status" value="1"/>
</dbReference>
<keyword evidence="3" id="KW-0804">Transcription</keyword>
<feature type="compositionally biased region" description="Polar residues" evidence="4">
    <location>
        <begin position="255"/>
        <end position="265"/>
    </location>
</feature>
<dbReference type="Proteomes" id="UP001164459">
    <property type="component" value="Chromosome"/>
</dbReference>
<dbReference type="InterPro" id="IPR050204">
    <property type="entry name" value="AraC_XylS_family_regulators"/>
</dbReference>
<accession>A0ABY7GWV5</accession>
<keyword evidence="1" id="KW-0805">Transcription regulation</keyword>
<dbReference type="SMART" id="SM00342">
    <property type="entry name" value="HTH_ARAC"/>
    <property type="match status" value="1"/>
</dbReference>
<sequence length="275" mass="28491">MPDPSSPFSSPTFPVGVRRLAAHPNASLAVLVGRTGPVTVADEGGRVTGDVLIVRPGITHCVSFAERGADVLYLNGLAFPFTAPLAVAATGALAQLAAHAIGGGVDAIAELRARLGSATAPLPTKLAAIVRAMEADPMTRMPQAELARRLGMERTQALRRFKAATGLTFRAFKRWSGLQHAARQIEAGVLVRTAAMDAGFADTAHLSRSFRALFGLSPSAAIAGLDQSGPPLSPALDQPCGSLPGRRGSLDPMVATSSERANTRGSAAHRRPGTH</sequence>
<evidence type="ECO:0000256" key="3">
    <source>
        <dbReference type="ARBA" id="ARBA00023163"/>
    </source>
</evidence>
<evidence type="ECO:0000256" key="1">
    <source>
        <dbReference type="ARBA" id="ARBA00023015"/>
    </source>
</evidence>
<proteinExistence type="predicted"/>
<dbReference type="InterPro" id="IPR009057">
    <property type="entry name" value="Homeodomain-like_sf"/>
</dbReference>